<dbReference type="GO" id="GO:0010206">
    <property type="term" value="P:photosystem II repair"/>
    <property type="evidence" value="ECO:0007669"/>
    <property type="project" value="InterPro"/>
</dbReference>
<dbReference type="PANTHER" id="PTHR35742:SF1">
    <property type="entry name" value="THYLAKOID LUMENAL 16.5 KDA PROTEIN, CHLOROPLASTIC"/>
    <property type="match status" value="1"/>
</dbReference>
<organism evidence="2 3">
    <name type="scientific">Chlamydomonas eustigma</name>
    <dbReference type="NCBI Taxonomy" id="1157962"/>
    <lineage>
        <taxon>Eukaryota</taxon>
        <taxon>Viridiplantae</taxon>
        <taxon>Chlorophyta</taxon>
        <taxon>core chlorophytes</taxon>
        <taxon>Chlorophyceae</taxon>
        <taxon>CS clade</taxon>
        <taxon>Chlamydomonadales</taxon>
        <taxon>Chlamydomonadaceae</taxon>
        <taxon>Chlamydomonas</taxon>
    </lineage>
</organism>
<keyword evidence="3" id="KW-1185">Reference proteome</keyword>
<dbReference type="EMBL" id="BEGY01000059">
    <property type="protein sequence ID" value="GAX80983.1"/>
    <property type="molecule type" value="Genomic_DNA"/>
</dbReference>
<evidence type="ECO:0000313" key="2">
    <source>
        <dbReference type="EMBL" id="GAX80983.1"/>
    </source>
</evidence>
<proteinExistence type="predicted"/>
<comment type="caution">
    <text evidence="2">The sequence shown here is derived from an EMBL/GenBank/DDBJ whole genome shotgun (WGS) entry which is preliminary data.</text>
</comment>
<sequence>MISNKVSTRSVRSTSNRSSVLCRGVINDSVADVVSARRSLISGFVASLSFITLPSFALIPDEEDEELVEKAKANRQKKLAAQKETTREFLKAEGLKDTKLSQDLVVVQKGVFKLAEAGSKLEAGDIKAVSSNLSEPWLSQFEASVEKIGENGKDVVTKLGSLKTAASGGDVKVTKKAYVQLVAELQSWSSAAGVANRISGIQ</sequence>
<evidence type="ECO:0000313" key="3">
    <source>
        <dbReference type="Proteomes" id="UP000232323"/>
    </source>
</evidence>
<reference evidence="2 3" key="1">
    <citation type="submission" date="2017-08" db="EMBL/GenBank/DDBJ databases">
        <title>Acidophilic green algal genome provides insights into adaptation to an acidic environment.</title>
        <authorList>
            <person name="Hirooka S."/>
            <person name="Hirose Y."/>
            <person name="Kanesaki Y."/>
            <person name="Higuchi S."/>
            <person name="Fujiwara T."/>
            <person name="Onuma R."/>
            <person name="Era A."/>
            <person name="Ohbayashi R."/>
            <person name="Uzuka A."/>
            <person name="Nozaki H."/>
            <person name="Yoshikawa H."/>
            <person name="Miyagishima S.Y."/>
        </authorList>
    </citation>
    <scope>NUCLEOTIDE SEQUENCE [LARGE SCALE GENOMIC DNA]</scope>
    <source>
        <strain evidence="2 3">NIES-2499</strain>
    </source>
</reference>
<feature type="domain" description="Maintenance of Photosystem II under High light 2 C-terminal" evidence="1">
    <location>
        <begin position="106"/>
        <end position="201"/>
    </location>
</feature>
<dbReference type="InterPro" id="IPR049072">
    <property type="entry name" value="MPH2_C"/>
</dbReference>
<evidence type="ECO:0000259" key="1">
    <source>
        <dbReference type="Pfam" id="PF20675"/>
    </source>
</evidence>
<dbReference type="InterPro" id="IPR038862">
    <property type="entry name" value="MPH2"/>
</dbReference>
<name>A0A250XD10_9CHLO</name>
<gene>
    <name evidence="2" type="ORF">CEUSTIGMA_g8418.t1</name>
</gene>
<protein>
    <recommendedName>
        <fullName evidence="1">Maintenance of Photosystem II under High light 2 C-terminal domain-containing protein</fullName>
    </recommendedName>
</protein>
<dbReference type="Pfam" id="PF20675">
    <property type="entry name" value="MPH2"/>
    <property type="match status" value="1"/>
</dbReference>
<dbReference type="AlphaFoldDB" id="A0A250XD10"/>
<dbReference type="OrthoDB" id="1924976at2759"/>
<dbReference type="STRING" id="1157962.A0A250XD10"/>
<dbReference type="Proteomes" id="UP000232323">
    <property type="component" value="Unassembled WGS sequence"/>
</dbReference>
<dbReference type="PANTHER" id="PTHR35742">
    <property type="entry name" value="THYLAKOID LUMENAL 16.5 KDA PROTEIN, CHLOROPLASTIC"/>
    <property type="match status" value="1"/>
</dbReference>
<accession>A0A250XD10</accession>